<evidence type="ECO:0000313" key="8">
    <source>
        <dbReference type="EMBL" id="NMF05040.1"/>
    </source>
</evidence>
<dbReference type="GO" id="GO:0016020">
    <property type="term" value="C:membrane"/>
    <property type="evidence" value="ECO:0007669"/>
    <property type="project" value="InterPro"/>
</dbReference>
<dbReference type="Pfam" id="PF00158">
    <property type="entry name" value="Sigma54_activat"/>
    <property type="match status" value="1"/>
</dbReference>
<dbReference type="PANTHER" id="PTHR32071:SF90">
    <property type="entry name" value="TRANSCRIPTIONAL REGULATORY PROTEIN LEVR"/>
    <property type="match status" value="1"/>
</dbReference>
<dbReference type="Gene3D" id="3.40.50.300">
    <property type="entry name" value="P-loop containing nucleotide triphosphate hydrolases"/>
    <property type="match status" value="1"/>
</dbReference>
<dbReference type="PROSITE" id="PS50045">
    <property type="entry name" value="SIGMA54_INTERACT_4"/>
    <property type="match status" value="1"/>
</dbReference>
<feature type="domain" description="PRD" evidence="7">
    <location>
        <begin position="841"/>
        <end position="937"/>
    </location>
</feature>
<keyword evidence="2" id="KW-0547">Nucleotide-binding</keyword>
<feature type="domain" description="PTS EIIA type-4" evidence="6">
    <location>
        <begin position="584"/>
        <end position="710"/>
    </location>
</feature>
<dbReference type="Pfam" id="PF03610">
    <property type="entry name" value="EIIA-man"/>
    <property type="match status" value="1"/>
</dbReference>
<feature type="domain" description="PRD" evidence="7">
    <location>
        <begin position="477"/>
        <end position="582"/>
    </location>
</feature>
<comment type="caution">
    <text evidence="8">The sequence shown here is derived from an EMBL/GenBank/DDBJ whole genome shotgun (WGS) entry which is preliminary data.</text>
</comment>
<dbReference type="InterPro" id="IPR011608">
    <property type="entry name" value="PRD"/>
</dbReference>
<dbReference type="PROSITE" id="PS51096">
    <property type="entry name" value="PTS_EIIA_TYPE_4"/>
    <property type="match status" value="1"/>
</dbReference>
<dbReference type="InterPro" id="IPR004701">
    <property type="entry name" value="PTS_EIIA_man-typ"/>
</dbReference>
<dbReference type="InterPro" id="IPR033887">
    <property type="entry name" value="PTS_IIA_man"/>
</dbReference>
<dbReference type="EMBL" id="JABAGD010000015">
    <property type="protein sequence ID" value="NMF05040.1"/>
    <property type="molecule type" value="Genomic_DNA"/>
</dbReference>
<dbReference type="RefSeq" id="WP_168981823.1">
    <property type="nucleotide sequence ID" value="NZ_JABAGD010000015.1"/>
</dbReference>
<dbReference type="Proteomes" id="UP000587880">
    <property type="component" value="Unassembled WGS sequence"/>
</dbReference>
<dbReference type="SUPFAM" id="SSF53062">
    <property type="entry name" value="PTS system fructose IIA component-like"/>
    <property type="match status" value="1"/>
</dbReference>
<evidence type="ECO:0000256" key="3">
    <source>
        <dbReference type="ARBA" id="ARBA00022777"/>
    </source>
</evidence>
<keyword evidence="3" id="KW-0418">Kinase</keyword>
<dbReference type="AlphaFoldDB" id="A0A7X9SN82"/>
<name>A0A7X9SN82_CLOBE</name>
<evidence type="ECO:0000259" key="7">
    <source>
        <dbReference type="PROSITE" id="PS51372"/>
    </source>
</evidence>
<dbReference type="Gene3D" id="3.40.50.2300">
    <property type="match status" value="1"/>
</dbReference>
<dbReference type="InterPro" id="IPR036095">
    <property type="entry name" value="PTS_EIIB-like_sf"/>
</dbReference>
<proteinExistence type="predicted"/>
<dbReference type="GO" id="GO:0009401">
    <property type="term" value="P:phosphoenolpyruvate-dependent sugar phosphotransferase system"/>
    <property type="evidence" value="ECO:0007669"/>
    <property type="project" value="InterPro"/>
</dbReference>
<dbReference type="SUPFAM" id="SSF52794">
    <property type="entry name" value="PTS system IIB component-like"/>
    <property type="match status" value="1"/>
</dbReference>
<reference evidence="8 9" key="1">
    <citation type="submission" date="2020-04" db="EMBL/GenBank/DDBJ databases">
        <authorList>
            <person name="Hitch T.C.A."/>
            <person name="Wylensek D."/>
            <person name="Clavel T."/>
        </authorList>
    </citation>
    <scope>NUCLEOTIDE SEQUENCE [LARGE SCALE GENOMIC DNA]</scope>
    <source>
        <strain evidence="8 9">WB01_NA02</strain>
    </source>
</reference>
<dbReference type="InterPro" id="IPR036634">
    <property type="entry name" value="PRD_sf"/>
</dbReference>
<dbReference type="InterPro" id="IPR025943">
    <property type="entry name" value="Sigma_54_int_dom_ATP-bd_2"/>
</dbReference>
<dbReference type="CDD" id="cd00006">
    <property type="entry name" value="PTS_IIA_man"/>
    <property type="match status" value="1"/>
</dbReference>
<evidence type="ECO:0000259" key="6">
    <source>
        <dbReference type="PROSITE" id="PS51096"/>
    </source>
</evidence>
<keyword evidence="4" id="KW-0067">ATP-binding</keyword>
<dbReference type="GO" id="GO:0005524">
    <property type="term" value="F:ATP binding"/>
    <property type="evidence" value="ECO:0007669"/>
    <property type="project" value="UniProtKB-KW"/>
</dbReference>
<accession>A0A7X9SN82</accession>
<dbReference type="InterPro" id="IPR027417">
    <property type="entry name" value="P-loop_NTPase"/>
</dbReference>
<dbReference type="PROSITE" id="PS51372">
    <property type="entry name" value="PRD_2"/>
    <property type="match status" value="2"/>
</dbReference>
<evidence type="ECO:0000256" key="1">
    <source>
        <dbReference type="ARBA" id="ARBA00022679"/>
    </source>
</evidence>
<dbReference type="SUPFAM" id="SSF63520">
    <property type="entry name" value="PTS-regulatory domain, PRD"/>
    <property type="match status" value="2"/>
</dbReference>
<dbReference type="Pfam" id="PF00874">
    <property type="entry name" value="PRD"/>
    <property type="match status" value="2"/>
</dbReference>
<dbReference type="CDD" id="cd00009">
    <property type="entry name" value="AAA"/>
    <property type="match status" value="1"/>
</dbReference>
<evidence type="ECO:0000313" key="9">
    <source>
        <dbReference type="Proteomes" id="UP000587880"/>
    </source>
</evidence>
<dbReference type="InterPro" id="IPR036662">
    <property type="entry name" value="PTS_EIIA_man-typ_sf"/>
</dbReference>
<dbReference type="InterPro" id="IPR003593">
    <property type="entry name" value="AAA+_ATPase"/>
</dbReference>
<sequence length="937" mass="106725">MKKSEIIYEYINNKVTLELILNNFKKNISFGVDAQEIERHFKIVRNNASTMLNELLKNNMLIKINSRPVTFIPKHIVSNLNLSEEQKKNNIFSLEEFSEILKKFVKDDNALDPFSYLIGYKNSLSHQVEQAKTAIMYPPYGLHTLILGESGVGKTTFVSAIYEYAKLNKNLNSETFPFISFNCSDYFNAAQLLLSQLFGHAKGAFTGADNDKLGLVEKANNGILFLDEVHRLPPDGQEMLFYLMDKGKFCRLGETKTRKSNVLIICATTENPNDTFLSTFLRRIPVIIGLPSYRGKNIEEKFEIIEKLFYNEAVKLNMPIKISSKVVKSLALYEFKVGNIGELNSEIKLLSAKAFFEHLKSNQELNVNFKMLSSKIKEHTLNYINIPNKDMVFLSVFTKDIIINPSENFNKDYNSLSLNDNDDIYDSINTKMEQLKFAGLSKKEIEDEINSELENHFNSVISKFNPDDISIRNLYKVIPRDVVNVSIELINLAQAELETRFNNKFFFGFTFHIYSLIKRLRENKSIKNPNIAIIKRQHQNEFKVASKLVQMISEKLALLIPEDEKGYLAILLANNKIDDVTNDYIGIILVCHGDSTASSMASVANKLLGVNNIRAVNMPLDCEIERVYQKVKLEVTAANSGQGVLILADMGSLLNFGEKIMNETGIKIKTIKNASTLLALDALRSVLYKKESLEEIYNSLNMPEISEKSNKICNKKKTIITVCITGQGASLVARDILINMIGESYKTKVDVIAINYNDIENNLINITEDYDIIACVGSLKPNINVPYFPINKLLTKGFKTEFIKFLDSSLISSQLSNNNLENTKSVYEISKDMLEQYVKYINPKLAIAIIKKFVENIDLNYTENNQDNLLDLLIHMGCMLDRCVHGDLIKFENLQEFKQSNISYFNKIKTSCHILEKAYDIIISDDEICYIIKVLQK</sequence>
<evidence type="ECO:0000256" key="2">
    <source>
        <dbReference type="ARBA" id="ARBA00022741"/>
    </source>
</evidence>
<dbReference type="SUPFAM" id="SSF52540">
    <property type="entry name" value="P-loop containing nucleoside triphosphate hydrolases"/>
    <property type="match status" value="1"/>
</dbReference>
<dbReference type="PANTHER" id="PTHR32071">
    <property type="entry name" value="TRANSCRIPTIONAL REGULATORY PROTEIN"/>
    <property type="match status" value="1"/>
</dbReference>
<dbReference type="GO" id="GO:0006355">
    <property type="term" value="P:regulation of DNA-templated transcription"/>
    <property type="evidence" value="ECO:0007669"/>
    <property type="project" value="InterPro"/>
</dbReference>
<organism evidence="8 9">
    <name type="scientific">Clostridium beijerinckii</name>
    <name type="common">Clostridium MP</name>
    <dbReference type="NCBI Taxonomy" id="1520"/>
    <lineage>
        <taxon>Bacteria</taxon>
        <taxon>Bacillati</taxon>
        <taxon>Bacillota</taxon>
        <taxon>Clostridia</taxon>
        <taxon>Eubacteriales</taxon>
        <taxon>Clostridiaceae</taxon>
        <taxon>Clostridium</taxon>
    </lineage>
</organism>
<dbReference type="GO" id="GO:0016301">
    <property type="term" value="F:kinase activity"/>
    <property type="evidence" value="ECO:0007669"/>
    <property type="project" value="UniProtKB-KW"/>
</dbReference>
<dbReference type="Gene3D" id="1.10.1790.10">
    <property type="entry name" value="PRD domain"/>
    <property type="match status" value="2"/>
</dbReference>
<keyword evidence="1" id="KW-0808">Transferase</keyword>
<dbReference type="Gene3D" id="3.40.50.510">
    <property type="entry name" value="Phosphotransferase system, mannose-type IIA component"/>
    <property type="match status" value="1"/>
</dbReference>
<dbReference type="SMART" id="SM00382">
    <property type="entry name" value="AAA"/>
    <property type="match status" value="1"/>
</dbReference>
<dbReference type="GO" id="GO:0008982">
    <property type="term" value="F:protein-N(PI)-phosphohistidine-sugar phosphotransferase activity"/>
    <property type="evidence" value="ECO:0007669"/>
    <property type="project" value="InterPro"/>
</dbReference>
<gene>
    <name evidence="8" type="ORF">HF849_09765</name>
</gene>
<evidence type="ECO:0000259" key="5">
    <source>
        <dbReference type="PROSITE" id="PS50045"/>
    </source>
</evidence>
<evidence type="ECO:0000256" key="4">
    <source>
        <dbReference type="ARBA" id="ARBA00022840"/>
    </source>
</evidence>
<dbReference type="PROSITE" id="PS00676">
    <property type="entry name" value="SIGMA54_INTERACT_2"/>
    <property type="match status" value="1"/>
</dbReference>
<protein>
    <submittedName>
        <fullName evidence="8">Sigma 54-interacting transcriptional regulator</fullName>
    </submittedName>
</protein>
<dbReference type="InterPro" id="IPR002078">
    <property type="entry name" value="Sigma_54_int"/>
</dbReference>
<feature type="domain" description="Sigma-54 factor interaction" evidence="5">
    <location>
        <begin position="117"/>
        <end position="352"/>
    </location>
</feature>